<dbReference type="GO" id="GO:0006018">
    <property type="term" value="P:2-deoxyribose 1-phosphate catabolic process"/>
    <property type="evidence" value="ECO:0007669"/>
    <property type="project" value="UniProtKB-UniRule"/>
</dbReference>
<dbReference type="GO" id="GO:0005737">
    <property type="term" value="C:cytoplasm"/>
    <property type="evidence" value="ECO:0007669"/>
    <property type="project" value="UniProtKB-SubCell"/>
</dbReference>
<comment type="caution">
    <text evidence="8">The sequence shown here is derived from an EMBL/GenBank/DDBJ whole genome shotgun (WGS) entry which is preliminary data.</text>
</comment>
<dbReference type="AlphaFoldDB" id="A0A561T2U4"/>
<dbReference type="EC" id="4.1.2.4" evidence="7"/>
<protein>
    <recommendedName>
        <fullName evidence="7">Deoxyribose-phosphate aldolase</fullName>
        <shortName evidence="7">DERA</shortName>
        <ecNumber evidence="7">4.1.2.4</ecNumber>
    </recommendedName>
    <alternativeName>
        <fullName evidence="7">2-deoxy-D-ribose 5-phosphate aldolase</fullName>
    </alternativeName>
    <alternativeName>
        <fullName evidence="7">Phosphodeoxyriboaldolase</fullName>
        <shortName evidence="7">Deoxyriboaldolase</shortName>
    </alternativeName>
</protein>
<evidence type="ECO:0000256" key="1">
    <source>
        <dbReference type="ARBA" id="ARBA00010936"/>
    </source>
</evidence>
<feature type="active site" description="Proton donor/acceptor" evidence="7">
    <location>
        <position position="190"/>
    </location>
</feature>
<name>A0A561T2U4_9PSEU</name>
<dbReference type="EMBL" id="VIWU01000001">
    <property type="protein sequence ID" value="TWF81427.1"/>
    <property type="molecule type" value="Genomic_DNA"/>
</dbReference>
<dbReference type="InterPro" id="IPR011343">
    <property type="entry name" value="DeoC"/>
</dbReference>
<comment type="subcellular location">
    <subcellularLocation>
        <location evidence="7">Cytoplasm</location>
    </subcellularLocation>
</comment>
<gene>
    <name evidence="7" type="primary">deoC</name>
    <name evidence="8" type="ORF">FHX44_117370</name>
</gene>
<proteinExistence type="inferred from homology"/>
<comment type="catalytic activity">
    <reaction evidence="5 7">
        <text>2-deoxy-D-ribose 5-phosphate = D-glyceraldehyde 3-phosphate + acetaldehyde</text>
        <dbReference type="Rhea" id="RHEA:12821"/>
        <dbReference type="ChEBI" id="CHEBI:15343"/>
        <dbReference type="ChEBI" id="CHEBI:59776"/>
        <dbReference type="ChEBI" id="CHEBI:62877"/>
        <dbReference type="EC" id="4.1.2.4"/>
    </reaction>
</comment>
<dbReference type="UniPathway" id="UPA00002">
    <property type="reaction ID" value="UER00468"/>
</dbReference>
<dbReference type="PANTHER" id="PTHR10889:SF1">
    <property type="entry name" value="DEOXYRIBOSE-PHOSPHATE ALDOLASE"/>
    <property type="match status" value="1"/>
</dbReference>
<comment type="pathway">
    <text evidence="7">Carbohydrate degradation; 2-deoxy-D-ribose 1-phosphate degradation; D-glyceraldehyde 3-phosphate and acetaldehyde from 2-deoxy-alpha-D-ribose 1-phosphate: step 2/2.</text>
</comment>
<dbReference type="GO" id="GO:0016052">
    <property type="term" value="P:carbohydrate catabolic process"/>
    <property type="evidence" value="ECO:0007669"/>
    <property type="project" value="TreeGrafter"/>
</dbReference>
<accession>A0A561T2U4</accession>
<dbReference type="RefSeq" id="WP_246170785.1">
    <property type="nucleotide sequence ID" value="NZ_VIWU01000001.1"/>
</dbReference>
<sequence length="242" mass="24438">MNAPQMLPEPAAVAKMIDHSLLRPELTTDEVRAGCALAAARDTASVCVRPSDVRLAVAALAGTQVVVGTVAGFPHGDTTTATKVAETRELVADGAAEIDVVLHVGRLLDGDAAYVQDDIAAVVAAARGRTVKVILENALLDADAKVLGCRLAEAAGAHYVKTSTGFAGGGATADDIVLMRRTVSPHVGVKAAGGVRTLDRLLELAALGATRFGATATATILDDLAARRAAAAGTTVGADPST</sequence>
<organism evidence="8 9">
    <name type="scientific">Pseudonocardia hierapolitana</name>
    <dbReference type="NCBI Taxonomy" id="1128676"/>
    <lineage>
        <taxon>Bacteria</taxon>
        <taxon>Bacillati</taxon>
        <taxon>Actinomycetota</taxon>
        <taxon>Actinomycetes</taxon>
        <taxon>Pseudonocardiales</taxon>
        <taxon>Pseudonocardiaceae</taxon>
        <taxon>Pseudonocardia</taxon>
    </lineage>
</organism>
<dbReference type="NCBIfam" id="TIGR00126">
    <property type="entry name" value="deoC"/>
    <property type="match status" value="1"/>
</dbReference>
<evidence type="ECO:0000256" key="6">
    <source>
        <dbReference type="ARBA" id="ARBA00056337"/>
    </source>
</evidence>
<dbReference type="PIRSF" id="PIRSF001357">
    <property type="entry name" value="DeoC"/>
    <property type="match status" value="1"/>
</dbReference>
<keyword evidence="4 7" id="KW-0704">Schiff base</keyword>
<evidence type="ECO:0000313" key="9">
    <source>
        <dbReference type="Proteomes" id="UP000321261"/>
    </source>
</evidence>
<dbReference type="FunFam" id="3.20.20.70:FF:000044">
    <property type="entry name" value="Deoxyribose-phosphate aldolase"/>
    <property type="match status" value="1"/>
</dbReference>
<dbReference type="HAMAP" id="MF_00114">
    <property type="entry name" value="DeoC_type1"/>
    <property type="match status" value="1"/>
</dbReference>
<dbReference type="PANTHER" id="PTHR10889">
    <property type="entry name" value="DEOXYRIBOSE-PHOSPHATE ALDOLASE"/>
    <property type="match status" value="1"/>
</dbReference>
<dbReference type="Gene3D" id="3.20.20.70">
    <property type="entry name" value="Aldolase class I"/>
    <property type="match status" value="1"/>
</dbReference>
<dbReference type="SMART" id="SM01133">
    <property type="entry name" value="DeoC"/>
    <property type="match status" value="1"/>
</dbReference>
<comment type="similarity">
    <text evidence="1 7">Belongs to the DeoC/FbaB aldolase family. DeoC type 1 subfamily.</text>
</comment>
<evidence type="ECO:0000313" key="8">
    <source>
        <dbReference type="EMBL" id="TWF81427.1"/>
    </source>
</evidence>
<feature type="active site" description="Proton donor/acceptor" evidence="7">
    <location>
        <position position="99"/>
    </location>
</feature>
<comment type="function">
    <text evidence="6 7">Catalyzes a reversible aldol reaction between acetaldehyde and D-glyceraldehyde 3-phosphate to generate 2-deoxy-D-ribose 5-phosphate.</text>
</comment>
<dbReference type="InterPro" id="IPR028581">
    <property type="entry name" value="DeoC_typeI"/>
</dbReference>
<evidence type="ECO:0000256" key="7">
    <source>
        <dbReference type="HAMAP-Rule" id="MF_00114"/>
    </source>
</evidence>
<feature type="active site" description="Schiff-base intermediate with acetaldehyde" evidence="7">
    <location>
        <position position="161"/>
    </location>
</feature>
<reference evidence="8 9" key="1">
    <citation type="submission" date="2019-06" db="EMBL/GenBank/DDBJ databases">
        <title>Sequencing the genomes of 1000 actinobacteria strains.</title>
        <authorList>
            <person name="Klenk H.-P."/>
        </authorList>
    </citation>
    <scope>NUCLEOTIDE SEQUENCE [LARGE SCALE GENOMIC DNA]</scope>
    <source>
        <strain evidence="8 9">DSM 45671</strain>
    </source>
</reference>
<dbReference type="Pfam" id="PF01791">
    <property type="entry name" value="DeoC"/>
    <property type="match status" value="1"/>
</dbReference>
<dbReference type="Proteomes" id="UP000321261">
    <property type="component" value="Unassembled WGS sequence"/>
</dbReference>
<dbReference type="InterPro" id="IPR013785">
    <property type="entry name" value="Aldolase_TIM"/>
</dbReference>
<evidence type="ECO:0000256" key="5">
    <source>
        <dbReference type="ARBA" id="ARBA00048791"/>
    </source>
</evidence>
<dbReference type="GO" id="GO:0004139">
    <property type="term" value="F:deoxyribose-phosphate aldolase activity"/>
    <property type="evidence" value="ECO:0007669"/>
    <property type="project" value="UniProtKB-UniRule"/>
</dbReference>
<dbReference type="InterPro" id="IPR002915">
    <property type="entry name" value="DeoC/FbaB/LacD_aldolase"/>
</dbReference>
<evidence type="ECO:0000256" key="2">
    <source>
        <dbReference type="ARBA" id="ARBA00022490"/>
    </source>
</evidence>
<dbReference type="CDD" id="cd00959">
    <property type="entry name" value="DeoC"/>
    <property type="match status" value="1"/>
</dbReference>
<keyword evidence="3 7" id="KW-0456">Lyase</keyword>
<evidence type="ECO:0000256" key="3">
    <source>
        <dbReference type="ARBA" id="ARBA00023239"/>
    </source>
</evidence>
<dbReference type="SUPFAM" id="SSF51569">
    <property type="entry name" value="Aldolase"/>
    <property type="match status" value="1"/>
</dbReference>
<keyword evidence="9" id="KW-1185">Reference proteome</keyword>
<keyword evidence="2 7" id="KW-0963">Cytoplasm</keyword>
<dbReference type="GO" id="GO:0009264">
    <property type="term" value="P:deoxyribonucleotide catabolic process"/>
    <property type="evidence" value="ECO:0007669"/>
    <property type="project" value="UniProtKB-UniRule"/>
</dbReference>
<evidence type="ECO:0000256" key="4">
    <source>
        <dbReference type="ARBA" id="ARBA00023270"/>
    </source>
</evidence>